<accession>A0A397J4P9</accession>
<name>A0A397J4P9_9GLOM</name>
<dbReference type="AlphaFoldDB" id="A0A397J4P9"/>
<evidence type="ECO:0000313" key="2">
    <source>
        <dbReference type="Proteomes" id="UP000266861"/>
    </source>
</evidence>
<evidence type="ECO:0000313" key="1">
    <source>
        <dbReference type="EMBL" id="RHZ80053.1"/>
    </source>
</evidence>
<proteinExistence type="predicted"/>
<gene>
    <name evidence="1" type="ORF">Glove_139g7</name>
</gene>
<dbReference type="Proteomes" id="UP000266861">
    <property type="component" value="Unassembled WGS sequence"/>
</dbReference>
<sequence length="272" mass="32236">MKSKQLHLFLLDQFGESRTKSSNNHSIIYGMMKILLKTNSNISSARLNGITKVPETHKYMMVLEYYKGRSLSNYLNNNIDNLHFNDKLEHLYNLDEFSKFHKLVLVHRDFHPRIPAESELEFKGNFLMPRARLQRSAAGRQIKYKKLKVEFLKPKNKKKAFYNDSHRYCCTKYRWKSIHSTLKISEFGGISVLLPWENFFPLFLTTCHCQQTEPTFYQEKLRIGILDPQTKLWENFFPLFLTTCHCQQTEPTFYQEKLRIGILDPQTKLVIA</sequence>
<comment type="caution">
    <text evidence="1">The sequence shown here is derived from an EMBL/GenBank/DDBJ whole genome shotgun (WGS) entry which is preliminary data.</text>
</comment>
<dbReference type="EMBL" id="PQFF01000130">
    <property type="protein sequence ID" value="RHZ80053.1"/>
    <property type="molecule type" value="Genomic_DNA"/>
</dbReference>
<reference evidence="1 2" key="1">
    <citation type="submission" date="2018-08" db="EMBL/GenBank/DDBJ databases">
        <title>Genome and evolution of the arbuscular mycorrhizal fungus Diversispora epigaea (formerly Glomus versiforme) and its bacterial endosymbionts.</title>
        <authorList>
            <person name="Sun X."/>
            <person name="Fei Z."/>
            <person name="Harrison M."/>
        </authorList>
    </citation>
    <scope>NUCLEOTIDE SEQUENCE [LARGE SCALE GENOMIC DNA]</scope>
    <source>
        <strain evidence="1 2">IT104</strain>
    </source>
</reference>
<organism evidence="1 2">
    <name type="scientific">Diversispora epigaea</name>
    <dbReference type="NCBI Taxonomy" id="1348612"/>
    <lineage>
        <taxon>Eukaryota</taxon>
        <taxon>Fungi</taxon>
        <taxon>Fungi incertae sedis</taxon>
        <taxon>Mucoromycota</taxon>
        <taxon>Glomeromycotina</taxon>
        <taxon>Glomeromycetes</taxon>
        <taxon>Diversisporales</taxon>
        <taxon>Diversisporaceae</taxon>
        <taxon>Diversispora</taxon>
    </lineage>
</organism>
<protein>
    <recommendedName>
        <fullName evidence="3">Protein kinase domain-containing protein</fullName>
    </recommendedName>
</protein>
<dbReference type="OrthoDB" id="2441719at2759"/>
<evidence type="ECO:0008006" key="3">
    <source>
        <dbReference type="Google" id="ProtNLM"/>
    </source>
</evidence>
<keyword evidence="2" id="KW-1185">Reference proteome</keyword>